<accession>A0A6J4Q228</accession>
<evidence type="ECO:0000313" key="7">
    <source>
        <dbReference type="EMBL" id="CAA9428694.1"/>
    </source>
</evidence>
<evidence type="ECO:0000259" key="6">
    <source>
        <dbReference type="Pfam" id="PF08100"/>
    </source>
</evidence>
<dbReference type="InterPro" id="IPR001077">
    <property type="entry name" value="COMT_C"/>
</dbReference>
<organism evidence="7">
    <name type="scientific">uncultured Pseudonocardia sp</name>
    <dbReference type="NCBI Taxonomy" id="211455"/>
    <lineage>
        <taxon>Bacteria</taxon>
        <taxon>Bacillati</taxon>
        <taxon>Actinomycetota</taxon>
        <taxon>Actinomycetes</taxon>
        <taxon>Pseudonocardiales</taxon>
        <taxon>Pseudonocardiaceae</taxon>
        <taxon>Pseudonocardia</taxon>
        <taxon>environmental samples</taxon>
    </lineage>
</organism>
<feature type="domain" description="O-methyltransferase dimerisation" evidence="6">
    <location>
        <begin position="15"/>
        <end position="89"/>
    </location>
</feature>
<evidence type="ECO:0000256" key="3">
    <source>
        <dbReference type="ARBA" id="ARBA00022691"/>
    </source>
</evidence>
<evidence type="ECO:0000256" key="4">
    <source>
        <dbReference type="PIRSR" id="PIRSR005739-1"/>
    </source>
</evidence>
<dbReference type="InterPro" id="IPR029063">
    <property type="entry name" value="SAM-dependent_MTases_sf"/>
</dbReference>
<keyword evidence="2" id="KW-0808">Transferase</keyword>
<dbReference type="SUPFAM" id="SSF46785">
    <property type="entry name" value="Winged helix' DNA-binding domain"/>
    <property type="match status" value="1"/>
</dbReference>
<reference evidence="7" key="1">
    <citation type="submission" date="2020-02" db="EMBL/GenBank/DDBJ databases">
        <authorList>
            <person name="Meier V. D."/>
        </authorList>
    </citation>
    <scope>NUCLEOTIDE SEQUENCE</scope>
    <source>
        <strain evidence="7">AVDCRST_MAG66</strain>
    </source>
</reference>
<dbReference type="SUPFAM" id="SSF53335">
    <property type="entry name" value="S-adenosyl-L-methionine-dependent methyltransferases"/>
    <property type="match status" value="1"/>
</dbReference>
<evidence type="ECO:0000256" key="2">
    <source>
        <dbReference type="ARBA" id="ARBA00022679"/>
    </source>
</evidence>
<evidence type="ECO:0000256" key="1">
    <source>
        <dbReference type="ARBA" id="ARBA00022603"/>
    </source>
</evidence>
<dbReference type="InterPro" id="IPR036390">
    <property type="entry name" value="WH_DNA-bd_sf"/>
</dbReference>
<dbReference type="InterPro" id="IPR036388">
    <property type="entry name" value="WH-like_DNA-bd_sf"/>
</dbReference>
<evidence type="ECO:0000259" key="5">
    <source>
        <dbReference type="Pfam" id="PF00891"/>
    </source>
</evidence>
<dbReference type="InterPro" id="IPR016461">
    <property type="entry name" value="COMT-like"/>
</dbReference>
<name>A0A6J4Q228_9PSEU</name>
<dbReference type="GO" id="GO:0008171">
    <property type="term" value="F:O-methyltransferase activity"/>
    <property type="evidence" value="ECO:0007669"/>
    <property type="project" value="InterPro"/>
</dbReference>
<dbReference type="EMBL" id="CADCUS010000455">
    <property type="protein sequence ID" value="CAA9428694.1"/>
    <property type="molecule type" value="Genomic_DNA"/>
</dbReference>
<keyword evidence="1" id="KW-0489">Methyltransferase</keyword>
<dbReference type="PANTHER" id="PTHR43712">
    <property type="entry name" value="PUTATIVE (AFU_ORTHOLOGUE AFUA_4G14580)-RELATED"/>
    <property type="match status" value="1"/>
</dbReference>
<dbReference type="PIRSF" id="PIRSF005739">
    <property type="entry name" value="O-mtase"/>
    <property type="match status" value="1"/>
</dbReference>
<dbReference type="AlphaFoldDB" id="A0A6J4Q228"/>
<dbReference type="GO" id="GO:0046983">
    <property type="term" value="F:protein dimerization activity"/>
    <property type="evidence" value="ECO:0007669"/>
    <property type="project" value="InterPro"/>
</dbReference>
<dbReference type="InterPro" id="IPR012967">
    <property type="entry name" value="COMT_dimerisation"/>
</dbReference>
<sequence>MTGEETRTGAVRARQMIFGALLSQAVCTAAELGLSDLLADGPLPAEVLAARSGVDDRRLAQLLRCLAAFDVYHARPDGCWELAAVGQALRADVAGSARPTALLAAGSVGAAWRGMGTTVRTGRPAYDEHVGESFFDHLGRDPALRAVFDSSQFHDQHLEIDQVLAAVETTGPRRVVDVGGGDGALLERLLQARPELTGVLLDVAPTAARARVRLARAGLGDRATVVDGDFFVDVPAGGDLYLLRQILHDWDDTRCVALLRTCREAMPASARLVVVERVVEEGGTAPDAQFAALMDLYMMSVLGGAERSVPQFTTLLAEAGFEVRAVRRLATAVAVIEAGPAG</sequence>
<proteinExistence type="predicted"/>
<dbReference type="PANTHER" id="PTHR43712:SF2">
    <property type="entry name" value="O-METHYLTRANSFERASE CICE"/>
    <property type="match status" value="1"/>
</dbReference>
<feature type="active site" description="Proton acceptor" evidence="4">
    <location>
        <position position="248"/>
    </location>
</feature>
<dbReference type="GO" id="GO:0032259">
    <property type="term" value="P:methylation"/>
    <property type="evidence" value="ECO:0007669"/>
    <property type="project" value="UniProtKB-KW"/>
</dbReference>
<dbReference type="Pfam" id="PF08100">
    <property type="entry name" value="Dimerisation"/>
    <property type="match status" value="1"/>
</dbReference>
<keyword evidence="3" id="KW-0949">S-adenosyl-L-methionine</keyword>
<dbReference type="Pfam" id="PF00891">
    <property type="entry name" value="Methyltransf_2"/>
    <property type="match status" value="1"/>
</dbReference>
<dbReference type="Gene3D" id="1.10.287.1350">
    <property type="match status" value="1"/>
</dbReference>
<dbReference type="Gene3D" id="1.10.10.10">
    <property type="entry name" value="Winged helix-like DNA-binding domain superfamily/Winged helix DNA-binding domain"/>
    <property type="match status" value="1"/>
</dbReference>
<dbReference type="PROSITE" id="PS51683">
    <property type="entry name" value="SAM_OMT_II"/>
    <property type="match status" value="1"/>
</dbReference>
<dbReference type="Gene3D" id="3.40.50.150">
    <property type="entry name" value="Vaccinia Virus protein VP39"/>
    <property type="match status" value="1"/>
</dbReference>
<protein>
    <submittedName>
        <fullName evidence="7">Uncharacterized protein</fullName>
    </submittedName>
</protein>
<gene>
    <name evidence="7" type="ORF">AVDCRST_MAG66-3150</name>
</gene>
<feature type="domain" description="O-methyltransferase C-terminal" evidence="5">
    <location>
        <begin position="112"/>
        <end position="322"/>
    </location>
</feature>